<sequence length="149" mass="16747">MKQEDIKVLVFSVNGEQYATSILEVERILEYEKSTKVPDSPQFVEGVINYEDSILPVITLTKRFDLEASEIGKDSKIIVTKQKESKIGIIVDFVSEVKAVGKDNIEDSPELITGISKRYIKGLIKIDGKIIIYLNISAILTDEEKTQIL</sequence>
<dbReference type="RefSeq" id="WP_071613485.1">
    <property type="nucleotide sequence ID" value="NZ_CP015756.1"/>
</dbReference>
<feature type="domain" description="CheW-like" evidence="1">
    <location>
        <begin position="5"/>
        <end position="145"/>
    </location>
</feature>
<dbReference type="Gene3D" id="2.30.30.40">
    <property type="entry name" value="SH3 Domains"/>
    <property type="match status" value="1"/>
</dbReference>
<dbReference type="PANTHER" id="PTHR22617">
    <property type="entry name" value="CHEMOTAXIS SENSOR HISTIDINE KINASE-RELATED"/>
    <property type="match status" value="1"/>
</dbReference>
<dbReference type="KEGG" id="ceu:A7L45_14465"/>
<evidence type="ECO:0000313" key="2">
    <source>
        <dbReference type="EMBL" id="APC41191.1"/>
    </source>
</evidence>
<dbReference type="PANTHER" id="PTHR22617:SF23">
    <property type="entry name" value="CHEMOTAXIS PROTEIN CHEW"/>
    <property type="match status" value="1"/>
</dbReference>
<dbReference type="SMART" id="SM00260">
    <property type="entry name" value="CheW"/>
    <property type="match status" value="1"/>
</dbReference>
<dbReference type="InterPro" id="IPR039315">
    <property type="entry name" value="CheW"/>
</dbReference>
<dbReference type="Gene3D" id="2.40.50.180">
    <property type="entry name" value="CheA-289, Domain 4"/>
    <property type="match status" value="1"/>
</dbReference>
<dbReference type="GO" id="GO:0005829">
    <property type="term" value="C:cytosol"/>
    <property type="evidence" value="ECO:0007669"/>
    <property type="project" value="TreeGrafter"/>
</dbReference>
<dbReference type="AlphaFoldDB" id="A0A1J0GIT4"/>
<dbReference type="STRING" id="1552.A7L45_14465"/>
<name>A0A1J0GIT4_9CLOT</name>
<evidence type="ECO:0000259" key="1">
    <source>
        <dbReference type="PROSITE" id="PS50851"/>
    </source>
</evidence>
<dbReference type="InterPro" id="IPR002545">
    <property type="entry name" value="CheW-lke_dom"/>
</dbReference>
<reference evidence="3" key="1">
    <citation type="journal article" date="2016" name="Front. Microbiol.">
        <title>Complete Genome Sequence of Clostridium estertheticum DSM 8809, a Microbe Identified in Spoiled Vacuum Packed Beef.</title>
        <authorList>
            <person name="Yu Z."/>
            <person name="Gunn L."/>
            <person name="Brennan E."/>
            <person name="Reid R."/>
            <person name="Wall P.G."/>
            <person name="Gaora O.P."/>
            <person name="Hurley D."/>
            <person name="Bolton D."/>
            <person name="Fanning S."/>
        </authorList>
    </citation>
    <scope>NUCLEOTIDE SEQUENCE [LARGE SCALE GENOMIC DNA]</scope>
    <source>
        <strain evidence="3">DSM 8809</strain>
    </source>
</reference>
<proteinExistence type="predicted"/>
<dbReference type="InterPro" id="IPR036061">
    <property type="entry name" value="CheW-like_dom_sf"/>
</dbReference>
<protein>
    <submittedName>
        <fullName evidence="2">Chemotaxis protein CheW</fullName>
    </submittedName>
</protein>
<dbReference type="Pfam" id="PF01584">
    <property type="entry name" value="CheW"/>
    <property type="match status" value="1"/>
</dbReference>
<dbReference type="Proteomes" id="UP000182569">
    <property type="component" value="Chromosome"/>
</dbReference>
<keyword evidence="3" id="KW-1185">Reference proteome</keyword>
<evidence type="ECO:0000313" key="3">
    <source>
        <dbReference type="Proteomes" id="UP000182569"/>
    </source>
</evidence>
<dbReference type="SUPFAM" id="SSF50341">
    <property type="entry name" value="CheW-like"/>
    <property type="match status" value="1"/>
</dbReference>
<accession>A0A1J0GIT4</accession>
<gene>
    <name evidence="2" type="ORF">A7L45_14465</name>
</gene>
<organism evidence="2 3">
    <name type="scientific">Clostridium estertheticum subsp. estertheticum</name>
    <dbReference type="NCBI Taxonomy" id="1552"/>
    <lineage>
        <taxon>Bacteria</taxon>
        <taxon>Bacillati</taxon>
        <taxon>Bacillota</taxon>
        <taxon>Clostridia</taxon>
        <taxon>Eubacteriales</taxon>
        <taxon>Clostridiaceae</taxon>
        <taxon>Clostridium</taxon>
    </lineage>
</organism>
<dbReference type="GO" id="GO:0006935">
    <property type="term" value="P:chemotaxis"/>
    <property type="evidence" value="ECO:0007669"/>
    <property type="project" value="InterPro"/>
</dbReference>
<dbReference type="EMBL" id="CP015756">
    <property type="protein sequence ID" value="APC41191.1"/>
    <property type="molecule type" value="Genomic_DNA"/>
</dbReference>
<dbReference type="OrthoDB" id="9794382at2"/>
<dbReference type="PROSITE" id="PS50851">
    <property type="entry name" value="CHEW"/>
    <property type="match status" value="1"/>
</dbReference>
<dbReference type="GO" id="GO:0007165">
    <property type="term" value="P:signal transduction"/>
    <property type="evidence" value="ECO:0007669"/>
    <property type="project" value="InterPro"/>
</dbReference>